<dbReference type="GeneID" id="39991807"/>
<dbReference type="RefSeq" id="XP_028876681.1">
    <property type="nucleotide sequence ID" value="XM_029032027.1"/>
</dbReference>
<feature type="non-terminal residue" evidence="2">
    <location>
        <position position="1"/>
    </location>
</feature>
<name>A0A1X0ND51_9TRYP</name>
<evidence type="ECO:0000313" key="2">
    <source>
        <dbReference type="EMBL" id="ORC79267.1"/>
    </source>
</evidence>
<dbReference type="OrthoDB" id="10622253at2759"/>
<feature type="compositionally biased region" description="Acidic residues" evidence="1">
    <location>
        <begin position="17"/>
        <end position="30"/>
    </location>
</feature>
<gene>
    <name evidence="2" type="ORF">TM35_002161020</name>
</gene>
<protein>
    <submittedName>
        <fullName evidence="2">Uncharacterized protein</fullName>
    </submittedName>
</protein>
<comment type="caution">
    <text evidence="2">The sequence shown here is derived from an EMBL/GenBank/DDBJ whole genome shotgun (WGS) entry which is preliminary data.</text>
</comment>
<sequence length="168" mass="19509">SVSEGDNDGDKTKNADVEEEESDVDEQWPLEEEKPNEGGAVIVEEVERHRVEDQLEVEDEISQIESFEFSNSFAFTKFLKAVAYWKMGIFSAEEQRQQHLAFVKYYGTNTQKRMMEAVELFRKYKYIFPGLEHNNSCISASDNKECRFNTSIQEVVQLLNQHEGVRVL</sequence>
<accession>A0A1X0ND51</accession>
<proteinExistence type="predicted"/>
<dbReference type="AlphaFoldDB" id="A0A1X0ND51"/>
<reference evidence="2 3" key="1">
    <citation type="submission" date="2017-03" db="EMBL/GenBank/DDBJ databases">
        <title>An alternative strategy for trypanosome survival in the mammalian bloodstream revealed through genome and transcriptome analysis of the ubiquitous bovine parasite Trypanosoma (Megatrypanum) theileri.</title>
        <authorList>
            <person name="Kelly S."/>
            <person name="Ivens A."/>
            <person name="Mott A."/>
            <person name="O'Neill E."/>
            <person name="Emms D."/>
            <person name="Macleod O."/>
            <person name="Voorheis P."/>
            <person name="Matthews J."/>
            <person name="Matthews K."/>
            <person name="Carrington M."/>
        </authorList>
    </citation>
    <scope>NUCLEOTIDE SEQUENCE [LARGE SCALE GENOMIC DNA]</scope>
    <source>
        <strain evidence="2">Edinburgh</strain>
    </source>
</reference>
<dbReference type="Proteomes" id="UP000192257">
    <property type="component" value="Unassembled WGS sequence"/>
</dbReference>
<keyword evidence="3" id="KW-1185">Reference proteome</keyword>
<dbReference type="EMBL" id="NBCO01000216">
    <property type="protein sequence ID" value="ORC79267.1"/>
    <property type="molecule type" value="Genomic_DNA"/>
</dbReference>
<evidence type="ECO:0000256" key="1">
    <source>
        <dbReference type="SAM" id="MobiDB-lite"/>
    </source>
</evidence>
<evidence type="ECO:0000313" key="3">
    <source>
        <dbReference type="Proteomes" id="UP000192257"/>
    </source>
</evidence>
<feature type="region of interest" description="Disordered" evidence="1">
    <location>
        <begin position="1"/>
        <end position="40"/>
    </location>
</feature>
<dbReference type="VEuPathDB" id="TriTrypDB:TM35_002161020"/>
<organism evidence="2 3">
    <name type="scientific">Trypanosoma theileri</name>
    <dbReference type="NCBI Taxonomy" id="67003"/>
    <lineage>
        <taxon>Eukaryota</taxon>
        <taxon>Discoba</taxon>
        <taxon>Euglenozoa</taxon>
        <taxon>Kinetoplastea</taxon>
        <taxon>Metakinetoplastina</taxon>
        <taxon>Trypanosomatida</taxon>
        <taxon>Trypanosomatidae</taxon>
        <taxon>Trypanosoma</taxon>
    </lineage>
</organism>